<dbReference type="EMBL" id="SNAA01000018">
    <property type="protein sequence ID" value="TDL76249.1"/>
    <property type="molecule type" value="Genomic_DNA"/>
</dbReference>
<evidence type="ECO:0000256" key="1">
    <source>
        <dbReference type="ARBA" id="ARBA00004429"/>
    </source>
</evidence>
<dbReference type="CDD" id="cd13131">
    <property type="entry name" value="MATE_NorM_like"/>
    <property type="match status" value="1"/>
</dbReference>
<evidence type="ECO:0000256" key="5">
    <source>
        <dbReference type="ARBA" id="ARBA00022692"/>
    </source>
</evidence>
<evidence type="ECO:0000256" key="7">
    <source>
        <dbReference type="ARBA" id="ARBA00023065"/>
    </source>
</evidence>
<dbReference type="RefSeq" id="WP_133397763.1">
    <property type="nucleotide sequence ID" value="NZ_SNAA01000018.1"/>
</dbReference>
<gene>
    <name evidence="11" type="ORF">E2L08_14245</name>
</gene>
<feature type="transmembrane region" description="Helical" evidence="10">
    <location>
        <begin position="192"/>
        <end position="216"/>
    </location>
</feature>
<evidence type="ECO:0000256" key="2">
    <source>
        <dbReference type="ARBA" id="ARBA00022448"/>
    </source>
</evidence>
<comment type="subcellular location">
    <subcellularLocation>
        <location evidence="1">Cell inner membrane</location>
        <topology evidence="1">Multi-pass membrane protein</topology>
    </subcellularLocation>
</comment>
<feature type="transmembrane region" description="Helical" evidence="10">
    <location>
        <begin position="393"/>
        <end position="414"/>
    </location>
</feature>
<dbReference type="NCBIfam" id="TIGR00797">
    <property type="entry name" value="matE"/>
    <property type="match status" value="1"/>
</dbReference>
<dbReference type="PANTHER" id="PTHR43298:SF2">
    <property type="entry name" value="FMN_FAD EXPORTER YEEO-RELATED"/>
    <property type="match status" value="1"/>
</dbReference>
<keyword evidence="7" id="KW-0406">Ion transport</keyword>
<dbReference type="InterPro" id="IPR050222">
    <property type="entry name" value="MATE_MdtK"/>
</dbReference>
<dbReference type="Pfam" id="PF01554">
    <property type="entry name" value="MatE"/>
    <property type="match status" value="2"/>
</dbReference>
<feature type="transmembrane region" description="Helical" evidence="10">
    <location>
        <begin position="93"/>
        <end position="117"/>
    </location>
</feature>
<feature type="transmembrane region" description="Helical" evidence="10">
    <location>
        <begin position="12"/>
        <end position="31"/>
    </location>
</feature>
<name>A0A4V3B8S5_9RHOB</name>
<keyword evidence="5 10" id="KW-0812">Transmembrane</keyword>
<feature type="transmembrane region" description="Helical" evidence="10">
    <location>
        <begin position="161"/>
        <end position="180"/>
    </location>
</feature>
<feature type="transmembrane region" description="Helical" evidence="10">
    <location>
        <begin position="311"/>
        <end position="334"/>
    </location>
</feature>
<dbReference type="PANTHER" id="PTHR43298">
    <property type="entry name" value="MULTIDRUG RESISTANCE PROTEIN NORM-RELATED"/>
    <property type="match status" value="1"/>
</dbReference>
<dbReference type="InterPro" id="IPR048279">
    <property type="entry name" value="MdtK-like"/>
</dbReference>
<evidence type="ECO:0000256" key="10">
    <source>
        <dbReference type="SAM" id="Phobius"/>
    </source>
</evidence>
<dbReference type="GO" id="GO:0042910">
    <property type="term" value="F:xenobiotic transmembrane transporter activity"/>
    <property type="evidence" value="ECO:0007669"/>
    <property type="project" value="InterPro"/>
</dbReference>
<dbReference type="GO" id="GO:0005886">
    <property type="term" value="C:plasma membrane"/>
    <property type="evidence" value="ECO:0007669"/>
    <property type="project" value="UniProtKB-SubCell"/>
</dbReference>
<feature type="transmembrane region" description="Helical" evidence="10">
    <location>
        <begin position="420"/>
        <end position="439"/>
    </location>
</feature>
<keyword evidence="12" id="KW-1185">Reference proteome</keyword>
<evidence type="ECO:0000256" key="3">
    <source>
        <dbReference type="ARBA" id="ARBA00022449"/>
    </source>
</evidence>
<keyword evidence="4" id="KW-1003">Cell membrane</keyword>
<comment type="caution">
    <text evidence="11">The sequence shown here is derived from an EMBL/GenBank/DDBJ whole genome shotgun (WGS) entry which is preliminary data.</text>
</comment>
<accession>A0A4V3B8S5</accession>
<organism evidence="11 12">
    <name type="scientific">Palleronia sediminis</name>
    <dbReference type="NCBI Taxonomy" id="2547833"/>
    <lineage>
        <taxon>Bacteria</taxon>
        <taxon>Pseudomonadati</taxon>
        <taxon>Pseudomonadota</taxon>
        <taxon>Alphaproteobacteria</taxon>
        <taxon>Rhodobacterales</taxon>
        <taxon>Roseobacteraceae</taxon>
        <taxon>Palleronia</taxon>
    </lineage>
</organism>
<protein>
    <recommendedName>
        <fullName evidence="9">Multidrug-efflux transporter</fullName>
    </recommendedName>
</protein>
<keyword evidence="8 10" id="KW-0472">Membrane</keyword>
<keyword evidence="3" id="KW-0050">Antiport</keyword>
<feature type="transmembrane region" description="Helical" evidence="10">
    <location>
        <begin position="51"/>
        <end position="72"/>
    </location>
</feature>
<feature type="transmembrane region" description="Helical" evidence="10">
    <location>
        <begin position="354"/>
        <end position="372"/>
    </location>
</feature>
<sequence>MADLAELRTHAARLLVLGIPLMGSQLAQLAIQITDTVMLGRYDVTALAGQVLGSSLFVVLLLMGSGFGWAVMPMVAEADSAGRLPEIRRVTRMGLWLSAGFAAISMPPMLMAQPLFLALGQEPEPARLASAYLAIQGWSIFPALFVMVLRSFLAGLALTRAVLLTTMIAVVLNAAVNYALIFGNWGAPELGIIGAAWASILSNLAQCLMLAVYAFVKSPEHAIFRRLWKPDSEALGRVFRLGWPIGLTTLAEVGLFTAAAVMIGWLGTAPLAAHGIAMQVTSIVFMLHLGLSQAATIRAGNALGRGDGRGLRQGAAVAVGFSAVLAVGTSAFLLAMPGPLVALFVDPADPARDAVVALGAGLIIAAAVFQLVDAAQVMALGLLRGVQDTRRPMVLAAVSYWLIGIPAGWVFGFPMGGGGVGVWLGMALGLTVAAVTMQWRFWRRDYVVNGSEGYVTAAR</sequence>
<dbReference type="InterPro" id="IPR002528">
    <property type="entry name" value="MATE_fam"/>
</dbReference>
<dbReference type="PIRSF" id="PIRSF006603">
    <property type="entry name" value="DinF"/>
    <property type="match status" value="1"/>
</dbReference>
<dbReference type="Proteomes" id="UP000295701">
    <property type="component" value="Unassembled WGS sequence"/>
</dbReference>
<evidence type="ECO:0000313" key="12">
    <source>
        <dbReference type="Proteomes" id="UP000295701"/>
    </source>
</evidence>
<evidence type="ECO:0000256" key="6">
    <source>
        <dbReference type="ARBA" id="ARBA00022989"/>
    </source>
</evidence>
<dbReference type="GO" id="GO:0006811">
    <property type="term" value="P:monoatomic ion transport"/>
    <property type="evidence" value="ECO:0007669"/>
    <property type="project" value="UniProtKB-KW"/>
</dbReference>
<reference evidence="11 12" key="1">
    <citation type="submission" date="2019-03" db="EMBL/GenBank/DDBJ databases">
        <title>Primorskyibacter sp. SS33 isolated from sediments.</title>
        <authorList>
            <person name="Xunke S."/>
        </authorList>
    </citation>
    <scope>NUCLEOTIDE SEQUENCE [LARGE SCALE GENOMIC DNA]</scope>
    <source>
        <strain evidence="11 12">SS33</strain>
    </source>
</reference>
<feature type="transmembrane region" description="Helical" evidence="10">
    <location>
        <begin position="237"/>
        <end position="265"/>
    </location>
</feature>
<keyword evidence="2" id="KW-0813">Transport</keyword>
<dbReference type="OrthoDB" id="9780160at2"/>
<dbReference type="GO" id="GO:0015297">
    <property type="term" value="F:antiporter activity"/>
    <property type="evidence" value="ECO:0007669"/>
    <property type="project" value="UniProtKB-KW"/>
</dbReference>
<keyword evidence="6 10" id="KW-1133">Transmembrane helix</keyword>
<proteinExistence type="predicted"/>
<evidence type="ECO:0000256" key="9">
    <source>
        <dbReference type="ARBA" id="ARBA00031636"/>
    </source>
</evidence>
<evidence type="ECO:0000313" key="11">
    <source>
        <dbReference type="EMBL" id="TDL76249.1"/>
    </source>
</evidence>
<evidence type="ECO:0000256" key="4">
    <source>
        <dbReference type="ARBA" id="ARBA00022475"/>
    </source>
</evidence>
<feature type="transmembrane region" description="Helical" evidence="10">
    <location>
        <begin position="271"/>
        <end position="291"/>
    </location>
</feature>
<evidence type="ECO:0000256" key="8">
    <source>
        <dbReference type="ARBA" id="ARBA00023136"/>
    </source>
</evidence>
<feature type="transmembrane region" description="Helical" evidence="10">
    <location>
        <begin position="129"/>
        <end position="149"/>
    </location>
</feature>
<dbReference type="AlphaFoldDB" id="A0A4V3B8S5"/>